<dbReference type="Proteomes" id="UP000189670">
    <property type="component" value="Unassembled WGS sequence"/>
</dbReference>
<sequence>NKKLISLYWSIGEMITLRQAGDTWGKSVVERLSKDLQIEFPGIKGFSVQNLWYMRQFYTEYCDNINLQPLVGEVSWTKNIIIISKCKDSHEREFYLRMTRRYGWTKTVLIQKIESRTFVKTMINQTNFDETLPEPLKQKAKLAVKDEYTFDFLELGDEYTEREFEDALIFRIEKFLREMGGMFTFVARQYRLEASDREYFIDILLYHRGLQCLTAIELKIGEFKPEYIGKMQFYLAILDDTARVQGENPSIGIILCKTKDKTIVEYALRESNKPIGVAEYNTEPELPDNFYDQLPSPEQIGILLSDI</sequence>
<dbReference type="Pfam" id="PF17761">
    <property type="entry name" value="DUF1016_N"/>
    <property type="match status" value="1"/>
</dbReference>
<dbReference type="InterPro" id="IPR011856">
    <property type="entry name" value="tRNA_endonuc-like_dom_sf"/>
</dbReference>
<feature type="domain" description="YhcG N-terminal" evidence="2">
    <location>
        <begin position="1"/>
        <end position="118"/>
    </location>
</feature>
<feature type="domain" description="YhcG PDDEXK nuclease" evidence="1">
    <location>
        <begin position="143"/>
        <end position="295"/>
    </location>
</feature>
<dbReference type="Pfam" id="PF06250">
    <property type="entry name" value="YhcG_C"/>
    <property type="match status" value="1"/>
</dbReference>
<dbReference type="AlphaFoldDB" id="A0A1V1NTB9"/>
<name>A0A1V1NTB9_9BACT</name>
<dbReference type="InterPro" id="IPR009362">
    <property type="entry name" value="YhcG_C"/>
</dbReference>
<feature type="non-terminal residue" evidence="3">
    <location>
        <position position="1"/>
    </location>
</feature>
<accession>A0A1V1NTB9</accession>
<dbReference type="EMBL" id="ATBP01002556">
    <property type="protein sequence ID" value="ETR65726.1"/>
    <property type="molecule type" value="Genomic_DNA"/>
</dbReference>
<dbReference type="PANTHER" id="PTHR30547:SF0">
    <property type="entry name" value="BLR8175 PROTEIN"/>
    <property type="match status" value="1"/>
</dbReference>
<dbReference type="InterPro" id="IPR053148">
    <property type="entry name" value="PD-DEXK-like_domain"/>
</dbReference>
<comment type="caution">
    <text evidence="3">The sequence shown here is derived from an EMBL/GenBank/DDBJ whole genome shotgun (WGS) entry which is preliminary data.</text>
</comment>
<dbReference type="InterPro" id="IPR041527">
    <property type="entry name" value="YhcG_N"/>
</dbReference>
<dbReference type="Gene3D" id="3.40.1350.10">
    <property type="match status" value="1"/>
</dbReference>
<dbReference type="PANTHER" id="PTHR30547">
    <property type="entry name" value="UNCHARACTERIZED PROTEIN YHCG-RELATED"/>
    <property type="match status" value="1"/>
</dbReference>
<evidence type="ECO:0000259" key="1">
    <source>
        <dbReference type="Pfam" id="PF06250"/>
    </source>
</evidence>
<evidence type="ECO:0000313" key="4">
    <source>
        <dbReference type="Proteomes" id="UP000189670"/>
    </source>
</evidence>
<evidence type="ECO:0000259" key="2">
    <source>
        <dbReference type="Pfam" id="PF17761"/>
    </source>
</evidence>
<protein>
    <recommendedName>
        <fullName evidence="5">DUF1016 domain-containing protein</fullName>
    </recommendedName>
</protein>
<proteinExistence type="predicted"/>
<gene>
    <name evidence="3" type="ORF">OMM_13803</name>
</gene>
<organism evidence="3 4">
    <name type="scientific">Candidatus Magnetoglobus multicellularis str. Araruama</name>
    <dbReference type="NCBI Taxonomy" id="890399"/>
    <lineage>
        <taxon>Bacteria</taxon>
        <taxon>Pseudomonadati</taxon>
        <taxon>Thermodesulfobacteriota</taxon>
        <taxon>Desulfobacteria</taxon>
        <taxon>Desulfobacterales</taxon>
        <taxon>Desulfobacteraceae</taxon>
        <taxon>Candidatus Magnetoglobus</taxon>
    </lineage>
</organism>
<evidence type="ECO:0000313" key="3">
    <source>
        <dbReference type="EMBL" id="ETR65726.1"/>
    </source>
</evidence>
<dbReference type="GO" id="GO:0003676">
    <property type="term" value="F:nucleic acid binding"/>
    <property type="evidence" value="ECO:0007669"/>
    <property type="project" value="InterPro"/>
</dbReference>
<evidence type="ECO:0008006" key="5">
    <source>
        <dbReference type="Google" id="ProtNLM"/>
    </source>
</evidence>
<reference evidence="4" key="1">
    <citation type="submission" date="2012-11" db="EMBL/GenBank/DDBJ databases">
        <authorList>
            <person name="Lucero-Rivera Y.E."/>
            <person name="Tovar-Ramirez D."/>
        </authorList>
    </citation>
    <scope>NUCLEOTIDE SEQUENCE [LARGE SCALE GENOMIC DNA]</scope>
    <source>
        <strain evidence="4">Araruama</strain>
    </source>
</reference>